<evidence type="ECO:0000259" key="1">
    <source>
        <dbReference type="Pfam" id="PF17128"/>
    </source>
</evidence>
<sequence length="1012" mass="114064">MLNKTRLIEEVLTIPTYGIGVSPTVPIFYEGRGNQGAQGHVYPYALQDKLTAERRDRQWRCLTLENDYVSYCVLPDLGGRLFRAVDKVNGYDFFYRQDVIKPALIGVLGAWFSGGVEWNFPHHHRTTTFTPIDYRLEESADGSATIWLAETERRHRLRSEVGLTLSPGSSCLRVRLRFCNYTALPHSFLYWANAAVHANEDYQVIFPPDTTYAIYHAKDQACAWPVFNGDFKGIHFEQTDLSFWKNHPAPSSFFCGKSRENFFGGYDHGRRSGVIICADRHFAEGKKFFLWGNNEHARTWDKNLTDDNGPYLELMAGAYSDNQPDYTWLQPGEEKCAEQFFYPIREIGVVKRANPLVAINLSATAQGLFIGVQATQIFAGAWVALWDSAGKAIKDWTVDLSPTKVFTAELPLALTPGMTLILRTGDGKHIISYSEPLTKPAAVTPTLTRPPAKPEDFATVEELYYAAQRLEQFHNSVISSEPYYAEALKRDPNDYRTTIAVAIRRAKQGLWQDAEELLRRAVGRATANNTTPQNGDVFYYLGVVLQAQEKNAEAEDCLYQACWYPAWQQAASYALAEIAIATRRPVEAGALLQERPGDRARRLEKILTSDVFNDDYRLADPVQMRLENACVAIGAGSWQRALLQLGDDGSYPLLHYYRAYCLSRLGRTNEAQAACKLGAAAPADYCFPFRWESEKVLRNALALNADDSHAWYYLGCLLRYLERPAEALAAWEKARELGLRMGNLCFCLSQAYAKANRHDEADRAMQDAMACEPANPIFLRELDRIAERQKVPAEKRLEFLQARQDVAKERDDLLLREIVLLNQCGRYDDALALIGNRRFYVWEGNEVIVHDAFVDAHLSRGKLRLAAGDAALAKEDFVTALEYPLNLGVGRPYHDVRSHQLHYYIGMACKALGDTSGATAAFAQAVAKTYPESILNQRLNYLDVPYCQVLAFQELGRDAEAQTLLDATRKYYRGILGDDGKQDFFAKFGDAQPAAPRQQAALRLLKAIEGRK</sequence>
<dbReference type="InterPro" id="IPR033396">
    <property type="entry name" value="DUF5107"/>
</dbReference>
<dbReference type="InterPro" id="IPR011990">
    <property type="entry name" value="TPR-like_helical_dom_sf"/>
</dbReference>
<gene>
    <name evidence="2" type="ORF">J3R75_003718</name>
</gene>
<dbReference type="InterPro" id="IPR019734">
    <property type="entry name" value="TPR_rpt"/>
</dbReference>
<keyword evidence="3" id="KW-1185">Reference proteome</keyword>
<name>A0AAE4AQI3_9BACT</name>
<dbReference type="EMBL" id="JAUSVL010000001">
    <property type="protein sequence ID" value="MDQ0291611.1"/>
    <property type="molecule type" value="Genomic_DNA"/>
</dbReference>
<dbReference type="GO" id="GO:0030246">
    <property type="term" value="F:carbohydrate binding"/>
    <property type="evidence" value="ECO:0007669"/>
    <property type="project" value="InterPro"/>
</dbReference>
<dbReference type="SUPFAM" id="SSF48452">
    <property type="entry name" value="TPR-like"/>
    <property type="match status" value="3"/>
</dbReference>
<dbReference type="PANTHER" id="PTHR12558">
    <property type="entry name" value="CELL DIVISION CYCLE 16,23,27"/>
    <property type="match status" value="1"/>
</dbReference>
<feature type="domain" description="DUF5107" evidence="1">
    <location>
        <begin position="40"/>
        <end position="323"/>
    </location>
</feature>
<protein>
    <submittedName>
        <fullName evidence="2">Tetratricopeptide (TPR) repeat protein</fullName>
    </submittedName>
</protein>
<reference evidence="2" key="1">
    <citation type="submission" date="2023-07" db="EMBL/GenBank/DDBJ databases">
        <title>Genomic Encyclopedia of Type Strains, Phase IV (KMG-IV): sequencing the most valuable type-strain genomes for metagenomic binning, comparative biology and taxonomic classification.</title>
        <authorList>
            <person name="Goeker M."/>
        </authorList>
    </citation>
    <scope>NUCLEOTIDE SEQUENCE</scope>
    <source>
        <strain evidence="2">DSM 24202</strain>
    </source>
</reference>
<dbReference type="PANTHER" id="PTHR12558:SF13">
    <property type="entry name" value="CELL DIVISION CYCLE PROTEIN 27 HOMOLOG"/>
    <property type="match status" value="1"/>
</dbReference>
<proteinExistence type="predicted"/>
<dbReference type="Gene3D" id="1.25.40.10">
    <property type="entry name" value="Tetratricopeptide repeat domain"/>
    <property type="match status" value="3"/>
</dbReference>
<dbReference type="InterPro" id="IPR014718">
    <property type="entry name" value="GH-type_carb-bd"/>
</dbReference>
<dbReference type="Proteomes" id="UP001238163">
    <property type="component" value="Unassembled WGS sequence"/>
</dbReference>
<dbReference type="RefSeq" id="WP_307264656.1">
    <property type="nucleotide sequence ID" value="NZ_JAUSVL010000001.1"/>
</dbReference>
<organism evidence="2 3">
    <name type="scientific">Oligosphaera ethanolica</name>
    <dbReference type="NCBI Taxonomy" id="760260"/>
    <lineage>
        <taxon>Bacteria</taxon>
        <taxon>Pseudomonadati</taxon>
        <taxon>Lentisphaerota</taxon>
        <taxon>Oligosphaeria</taxon>
        <taxon>Oligosphaerales</taxon>
        <taxon>Oligosphaeraceae</taxon>
        <taxon>Oligosphaera</taxon>
    </lineage>
</organism>
<comment type="caution">
    <text evidence="2">The sequence shown here is derived from an EMBL/GenBank/DDBJ whole genome shotgun (WGS) entry which is preliminary data.</text>
</comment>
<dbReference type="Pfam" id="PF17128">
    <property type="entry name" value="DUF5107"/>
    <property type="match status" value="1"/>
</dbReference>
<evidence type="ECO:0000313" key="3">
    <source>
        <dbReference type="Proteomes" id="UP001238163"/>
    </source>
</evidence>
<dbReference type="Gene3D" id="2.70.98.10">
    <property type="match status" value="1"/>
</dbReference>
<accession>A0AAE4AQI3</accession>
<dbReference type="AlphaFoldDB" id="A0AAE4AQI3"/>
<dbReference type="SMART" id="SM00028">
    <property type="entry name" value="TPR"/>
    <property type="match status" value="5"/>
</dbReference>
<evidence type="ECO:0000313" key="2">
    <source>
        <dbReference type="EMBL" id="MDQ0291611.1"/>
    </source>
</evidence>